<sequence length="215" mass="25503">MLSGTKLAGSNSKRGRVENDFYATNPKAVEMLLSNSEFKKWFWKDYNNGSDIELLEPCVGQGHIIQGIKNYYNNKNLLINFTCLDIADRGYDNVIVQDFMEYDTDKRFDCIMTNPPYEIAMEFAQKGMELLKPNGKMCMFLKIQFLEGRKRREFFDKYPPRYIYVFEKRMGTWRNGEEFEETEDGKKKRLSTTMCHAWFCWEKGFTGEPIVRWVR</sequence>
<evidence type="ECO:0000313" key="1">
    <source>
        <dbReference type="EMBL" id="DAF47515.1"/>
    </source>
</evidence>
<dbReference type="InterPro" id="IPR029063">
    <property type="entry name" value="SAM-dependent_MTases_sf"/>
</dbReference>
<protein>
    <submittedName>
        <fullName evidence="1">Adenine-specific methyltransferase</fullName>
    </submittedName>
</protein>
<dbReference type="GO" id="GO:0032259">
    <property type="term" value="P:methylation"/>
    <property type="evidence" value="ECO:0007669"/>
    <property type="project" value="UniProtKB-KW"/>
</dbReference>
<dbReference type="EMBL" id="BK032555">
    <property type="protein sequence ID" value="DAF47515.1"/>
    <property type="molecule type" value="Genomic_DNA"/>
</dbReference>
<dbReference type="SUPFAM" id="SSF53335">
    <property type="entry name" value="S-adenosyl-L-methionine-dependent methyltransferases"/>
    <property type="match status" value="1"/>
</dbReference>
<proteinExistence type="predicted"/>
<keyword evidence="1" id="KW-0808">Transferase</keyword>
<reference evidence="1" key="1">
    <citation type="journal article" date="2021" name="Proc. Natl. Acad. Sci. U.S.A.">
        <title>A Catalog of Tens of Thousands of Viruses from Human Metagenomes Reveals Hidden Associations with Chronic Diseases.</title>
        <authorList>
            <person name="Tisza M.J."/>
            <person name="Buck C.B."/>
        </authorList>
    </citation>
    <scope>NUCLEOTIDE SEQUENCE</scope>
    <source>
        <strain evidence="1">CtGns7</strain>
    </source>
</reference>
<dbReference type="Gene3D" id="3.40.50.150">
    <property type="entry name" value="Vaccinia Virus protein VP39"/>
    <property type="match status" value="1"/>
</dbReference>
<dbReference type="GO" id="GO:0008168">
    <property type="term" value="F:methyltransferase activity"/>
    <property type="evidence" value="ECO:0007669"/>
    <property type="project" value="UniProtKB-KW"/>
</dbReference>
<keyword evidence="1" id="KW-0489">Methyltransferase</keyword>
<accession>A0A8S5S9M0</accession>
<dbReference type="CDD" id="cd02440">
    <property type="entry name" value="AdoMet_MTases"/>
    <property type="match status" value="1"/>
</dbReference>
<organism evidence="1">
    <name type="scientific">Phage sp. ctGns7</name>
    <dbReference type="NCBI Taxonomy" id="2828003"/>
    <lineage>
        <taxon>Viruses</taxon>
    </lineage>
</organism>
<name>A0A8S5S9M0_9VIRU</name>